<dbReference type="Proteomes" id="UP001174347">
    <property type="component" value="Unassembled WGS sequence"/>
</dbReference>
<name>A0ABT8Q2Z9_9CORY</name>
<reference evidence="1" key="1">
    <citation type="submission" date="2023-07" db="EMBL/GenBank/DDBJ databases">
        <title>Insights into the diversity of cutaneous corynebacteria.</title>
        <authorList>
            <person name="Bruggemann H."/>
            <person name="Poehlein A."/>
        </authorList>
    </citation>
    <scope>NUCLEOTIDE SEQUENCE</scope>
    <source>
        <strain evidence="1">P7_F1</strain>
    </source>
</reference>
<keyword evidence="2" id="KW-1185">Reference proteome</keyword>
<accession>A0ABT8Q2Z9</accession>
<organism evidence="1 2">
    <name type="scientific">Corynebacterium kefirresidentii</name>
    <dbReference type="NCBI Taxonomy" id="1979527"/>
    <lineage>
        <taxon>Bacteria</taxon>
        <taxon>Bacillati</taxon>
        <taxon>Actinomycetota</taxon>
        <taxon>Actinomycetes</taxon>
        <taxon>Mycobacteriales</taxon>
        <taxon>Corynebacteriaceae</taxon>
        <taxon>Corynebacterium</taxon>
    </lineage>
</organism>
<gene>
    <name evidence="1" type="ORF">Q0N36_03830</name>
</gene>
<dbReference type="RefSeq" id="WP_301716476.1">
    <property type="nucleotide sequence ID" value="NZ_JAUKFK010000010.1"/>
</dbReference>
<comment type="caution">
    <text evidence="1">The sequence shown here is derived from an EMBL/GenBank/DDBJ whole genome shotgun (WGS) entry which is preliminary data.</text>
</comment>
<protein>
    <recommendedName>
        <fullName evidence="3">Tail terminator</fullName>
    </recommendedName>
</protein>
<evidence type="ECO:0000313" key="2">
    <source>
        <dbReference type="Proteomes" id="UP001174347"/>
    </source>
</evidence>
<evidence type="ECO:0000313" key="1">
    <source>
        <dbReference type="EMBL" id="MDN8619715.1"/>
    </source>
</evidence>
<dbReference type="EMBL" id="JAUKFM010000002">
    <property type="protein sequence ID" value="MDN8619715.1"/>
    <property type="molecule type" value="Genomic_DNA"/>
</dbReference>
<evidence type="ECO:0008006" key="3">
    <source>
        <dbReference type="Google" id="ProtNLM"/>
    </source>
</evidence>
<sequence length="126" mass="14101">MMRHPSAIVVSCLKRWLKGSEFDGVYVATKVPDELNGPMVRVDAAAPDRETPVTDRTRIMLQVYGTDDEYCVDLLSACLEGMEVSYRAEGDILDWDTDTDPYIFPDPDRPSAVRWQGAGTLWTALS</sequence>
<proteinExistence type="predicted"/>